<dbReference type="EMBL" id="CAUJNA010002068">
    <property type="protein sequence ID" value="CAJ1390429.1"/>
    <property type="molecule type" value="Genomic_DNA"/>
</dbReference>
<reference evidence="1" key="1">
    <citation type="submission" date="2023-08" db="EMBL/GenBank/DDBJ databases">
        <authorList>
            <person name="Chen Y."/>
            <person name="Shah S."/>
            <person name="Dougan E. K."/>
            <person name="Thang M."/>
            <person name="Chan C."/>
        </authorList>
    </citation>
    <scope>NUCLEOTIDE SEQUENCE</scope>
</reference>
<proteinExistence type="predicted"/>
<sequence length="154" mass="16400">MAEAAPVAKPSAAEVQAELDLRKAAPDSVCWHFSNEKRAAGAPLIRLGLTSGLRWAMEVEGALYMGTLDGPMKFVMEAPGQLGTGTLPETLTKDSAPEGAKQMPEELSFRYEDGGINLQGHSFAGGDPKNHNRIFLQAADPLTFAAAYKAHICS</sequence>
<protein>
    <submittedName>
        <fullName evidence="1">Uncharacterized protein</fullName>
    </submittedName>
</protein>
<keyword evidence="2" id="KW-1185">Reference proteome</keyword>
<evidence type="ECO:0000313" key="2">
    <source>
        <dbReference type="Proteomes" id="UP001178507"/>
    </source>
</evidence>
<gene>
    <name evidence="1" type="ORF">EVOR1521_LOCUS15859</name>
</gene>
<accession>A0AA36IML7</accession>
<evidence type="ECO:0000313" key="1">
    <source>
        <dbReference type="EMBL" id="CAJ1390429.1"/>
    </source>
</evidence>
<dbReference type="AlphaFoldDB" id="A0AA36IML7"/>
<dbReference type="Proteomes" id="UP001178507">
    <property type="component" value="Unassembled WGS sequence"/>
</dbReference>
<organism evidence="1 2">
    <name type="scientific">Effrenium voratum</name>
    <dbReference type="NCBI Taxonomy" id="2562239"/>
    <lineage>
        <taxon>Eukaryota</taxon>
        <taxon>Sar</taxon>
        <taxon>Alveolata</taxon>
        <taxon>Dinophyceae</taxon>
        <taxon>Suessiales</taxon>
        <taxon>Symbiodiniaceae</taxon>
        <taxon>Effrenium</taxon>
    </lineage>
</organism>
<name>A0AA36IML7_9DINO</name>
<comment type="caution">
    <text evidence="1">The sequence shown here is derived from an EMBL/GenBank/DDBJ whole genome shotgun (WGS) entry which is preliminary data.</text>
</comment>